<dbReference type="VEuPathDB" id="PlasmoDB:PRCDC_1300700"/>
<dbReference type="KEGG" id="prei:PRSY57_1300700"/>
<dbReference type="EMBL" id="LVLA01000014">
    <property type="protein sequence ID" value="KYN94458.1"/>
    <property type="molecule type" value="Genomic_DNA"/>
</dbReference>
<dbReference type="VEuPathDB" id="PlasmoDB:PRG01_1303600"/>
<dbReference type="GeneID" id="24532586"/>
<feature type="region of interest" description="Disordered" evidence="1">
    <location>
        <begin position="206"/>
        <end position="265"/>
    </location>
</feature>
<feature type="compositionally biased region" description="Basic and acidic residues" evidence="1">
    <location>
        <begin position="425"/>
        <end position="439"/>
    </location>
</feature>
<protein>
    <submittedName>
        <fullName evidence="2">Surface-associated interspersed protein 13.1 (SURFIN 13.1)</fullName>
    </submittedName>
</protein>
<evidence type="ECO:0000313" key="2">
    <source>
        <dbReference type="EMBL" id="KYN94458.1"/>
    </source>
</evidence>
<feature type="compositionally biased region" description="Basic residues" evidence="1">
    <location>
        <begin position="298"/>
        <end position="307"/>
    </location>
</feature>
<organism evidence="2 3">
    <name type="scientific">Plasmodium reichenowi</name>
    <dbReference type="NCBI Taxonomy" id="5854"/>
    <lineage>
        <taxon>Eukaryota</taxon>
        <taxon>Sar</taxon>
        <taxon>Alveolata</taxon>
        <taxon>Apicomplexa</taxon>
        <taxon>Aconoidasida</taxon>
        <taxon>Haemosporida</taxon>
        <taxon>Plasmodiidae</taxon>
        <taxon>Plasmodium</taxon>
        <taxon>Plasmodium (Laverania)</taxon>
    </lineage>
</organism>
<feature type="compositionally biased region" description="Acidic residues" evidence="1">
    <location>
        <begin position="226"/>
        <end position="265"/>
    </location>
</feature>
<dbReference type="VEuPathDB" id="PlasmoDB:PRG01_1303700"/>
<dbReference type="Proteomes" id="UP000076359">
    <property type="component" value="Unassembled WGS sequence"/>
</dbReference>
<feature type="compositionally biased region" description="Polar residues" evidence="1">
    <location>
        <begin position="402"/>
        <end position="412"/>
    </location>
</feature>
<feature type="compositionally biased region" description="Basic and acidic residues" evidence="1">
    <location>
        <begin position="279"/>
        <end position="297"/>
    </location>
</feature>
<feature type="compositionally biased region" description="Polar residues" evidence="1">
    <location>
        <begin position="471"/>
        <end position="481"/>
    </location>
</feature>
<evidence type="ECO:0000256" key="1">
    <source>
        <dbReference type="SAM" id="MobiDB-lite"/>
    </source>
</evidence>
<feature type="compositionally biased region" description="Basic and acidic residues" evidence="1">
    <location>
        <begin position="448"/>
        <end position="459"/>
    </location>
</feature>
<name>A0A151L661_PLARE</name>
<feature type="region of interest" description="Disordered" evidence="1">
    <location>
        <begin position="1213"/>
        <end position="1269"/>
    </location>
</feature>
<feature type="compositionally biased region" description="Polar residues" evidence="1">
    <location>
        <begin position="560"/>
        <end position="592"/>
    </location>
</feature>
<accession>A0A151L661</accession>
<proteinExistence type="predicted"/>
<comment type="caution">
    <text evidence="2">The sequence shown here is derived from an EMBL/GenBank/DDBJ whole genome shotgun (WGS) entry which is preliminary data.</text>
</comment>
<feature type="compositionally biased region" description="Low complexity" evidence="1">
    <location>
        <begin position="338"/>
        <end position="359"/>
    </location>
</feature>
<feature type="compositionally biased region" description="Polar residues" evidence="1">
    <location>
        <begin position="320"/>
        <end position="331"/>
    </location>
</feature>
<reference evidence="2 3" key="1">
    <citation type="journal article" date="2016" name="Nat. Commun.">
        <title>Genomes of cryptic chimpanzee Plasmodium species reveal key evolutionary events leading to human malaria.</title>
        <authorList>
            <person name="Sundararaman S.A."/>
            <person name="Plenderleith L.J."/>
            <person name="Liu W."/>
            <person name="Loy D.E."/>
            <person name="Learn G.H."/>
            <person name="Li Y."/>
            <person name="Shaw K.S."/>
            <person name="Ayouba A."/>
            <person name="Peeters M."/>
            <person name="Speede S."/>
            <person name="Shaw G.M."/>
            <person name="Bushman F.D."/>
            <person name="Brisson D."/>
            <person name="Rayner J.C."/>
            <person name="Sharp P.M."/>
            <person name="Hahn B.H."/>
        </authorList>
    </citation>
    <scope>NUCLEOTIDE SEQUENCE [LARGE SCALE GENOMIC DNA]</scope>
    <source>
        <strain evidence="2 3">SY57</strain>
    </source>
</reference>
<gene>
    <name evidence="2" type="ORF">PRSY57_1300700</name>
</gene>
<feature type="region of interest" description="Disordered" evidence="1">
    <location>
        <begin position="279"/>
        <end position="499"/>
    </location>
</feature>
<sequence length="2771" mass="329914">MESFLELNIPLKLRKNRTHQYNEYSQRLFEGIMEYIAKLLTYEHENECKHICRNMNYWIEDMKDEFREKILPHHNHKEDEQVWDKYIENEYLVKLNPIIGHVCKRKPIPYIKMVRNIRKKLEQWCDEKDEIYKEFENSKLTNKEKCDLFNEWKYEELNKFKSIKGWYKYATKNKYNVAFTINDKCSLSTLFKNDFECENNIRKKKKKKKKKPRIKNQPQKISANKDDEDYEDFEDFEDFEDDEDNEVDEDDEYNENYEDDKDDEEYDINSKIGKLLNQHIKDDQTKREKTEVYEGKGGKRVTQKKTLKQIPPRSPYNLKQKLQPTHISSVQPRHLIKTTSASDSTTTSPSSSTPLTRSSVHPSVPALSSTKSGTHDTQSDTQLTKPSTTTTIEHTIRHHNEPSTSYNTTDSATPPFAKPHPPSLSEKENTRENENRNADDEFSQSYEQKTKNKSKDELKSQTPNEAKKLQVNVTKSTNTETSENKSPEVTKSPIPILSSRIQEEKEKLGTGGDKSKGSKIISPYSASYYLGNVLNIIEDFLSTLYSEDNTQKILKDSIDSKNNIYNNSNSQDEMLKSTQIGKTQESIITSDSTNDETHKNKQEEKTNDNGNNNLQQLHDGKPHEEPIEPPSDPIERATFIVPPQHKTKKLDPSIFGRKKMQITPPIIGVPPSILEKYPHILEKYKGYSKTIQEEEWVEGNNDALPVRKRDVIENELVIQTIPRDVRHIMPENYYNEKQKFHNKLNEYSLRTYDIPKNINLHLKPNDYLENEFPKNINHYDYQLEHSKKYIPKYIDLENPPEQISEPKHNPKNIYILGKKFNYPIPFNKLNNIDKNSKFTIAKNDYSLYSNNQDIIVEIPKLTNTIPEILTIPEQNIISNYTKMDIDIPHENYEYSFFRKPNKIEKNTDFEITKNTSLNTNKEDIIVEIPKIPYNIPKSSMYQQKKQQPNYAKKSLDIPLEYPRNIFFKKFHKIDKISDFSVSKNPLLDSTDNENITKTSNRQINIPYVLTFPQTENMLRYSDKINGIPNEIIHNPFFSQTFQKQDTQHNIRNPKTISFDFNTNNTILENSDISLPLSDNVQIPKAQTDFETQPTTIKQGEHPEDETPVCFKDSTHSETISCTFEESLKYKDVVYTTNQNHLHEKQVMTSKPSLLSNINPNTKSDMLISTPITSPKQLKSNRHTYENGGNILNKDIHKAEYIYKMLDLTSQYSSEGNGSSTFQVQHNPQSNFAKGTSIKSHSYKESPQTSTTSDIRNGGTHQNSQSSSFMETKTNTLFHNTSSDLSSRNHDYADAKTVFPKHQFFLHNELQHNILQLPLFSSYSPRTFNIPNYEPEITIKNSHGSIFNGNNIRNGTSGSNMVNIMIQIASVFVGGFMIMTVFNKCNISLFGNKKKKRKPEPIVPENEVIDMCTFTELHEHFRPKHISKHHGILNKNKDYITHENTKDEMDYNYQREEIFTNDLHEFEEQLEYSKVQYENTSQFDEEKYINNLYLLNKNKQNWKTIIETHLHVLEQFKKEEWEIYKGDFLNICLEEFIKEERKEYMNEIDNILIVNTDEQYNNMWSIEKQKILWYKLIEKNKPILEKWKKENIFENLISEWKRELVNIESTNIINEQENINQSINKFIATNNPLIEKQKIIWRKWIQKQKLLIANYRQEEWFKKLNKEYHMENDIQIESINLDINKNKQELREYLIKKRLMTIVFVGMYMVVLEEYMKDECIQNKELFLNNGQEEILNKPNTEINLSLLEIINDSKFNLCENEKEGEKKKEEIKIYKNENWFVDLKEDWTKKEYKYLNSITDESIDKKESLLINNKSLSDIQKYVSKKHWNDIQMKWIDEDNEIDWLKVAQTQIVNNKKETYKKPKDKKKNIHYNNVQYNNVQYNNIQDNNVQDKNLQNINISNKKKVHYINKIEESVQNVQNVQNIPNVSNINIHKLKNIIEIHMVLLEDSKNEEWTSNKGDFLEICINQYMKEEEQKNKSTIAQLNELMNQNNKQIIIQNILDENNKICYKWIERNKYIQEKWKSQEWFHKLKNNWKIQENYCKEIDDETKILEQLKKRGTNIMLERQKIIWKKWVAKHVTHTEIAEQEDTLNKLFTEEEENKFVNEIENLNITHLSNKKNIDVLKNYSKKKLLTMIWIEIHMKVLEEHKKEEILDIKKILLDECINHMKKQPNSEINQGIIEMIDSVKNNVLDDQKKYSHVTNDIQNDQASKQTKFQWINEEYTSTHNSQKYNIAHESKHMRDNNTINIHQGILIKHLDDLQFKWIDDDNEYDWLKISSDENINDQKFSKIQLYKSPTEMSKTIYKGQQKNISYETNIYNGSSHSKNYSKIIQLNDKIYCEDSQLFSKTISTFNNETNIKDTNNHLNNIIQDTQNNKEIPNFKQMDSLNKYKFTNYKTFIEMHLTILEECIKEEWRNIRQLFFETSINEIKNEPWFYQDFFNNGNMKEQNYDNIYIQNSIYNEWIEENKKLLENYKKKEWFNSFMHEWKAELKTYKVEQSQKEENKNTKQMYYKEIMDNMIERIQNDLYILESSEYKNTGVNLLNINEFQNQNIFEIQNMHNEQIVNNSNAKSKNPMIDYQNMVWKSWIQKHIKNIREGNKEESFNKLIEEHIQGRNMNELKTYTMNKKLITKMFVQIHMMVLEEYKKEEYAIMKNIFLDTCMNHIDNLEYSINEKKYMLEILIEMKKNKSTNQKHKHILDEYKKHILFEELKNEWKYRENKYRNILSNQNLINSYNTKPNINKIFEMQTNLITKHIKHIHLKWIQNEKK</sequence>
<dbReference type="RefSeq" id="XP_012764398.2">
    <property type="nucleotide sequence ID" value="XM_012908944.2"/>
</dbReference>
<evidence type="ECO:0000313" key="3">
    <source>
        <dbReference type="Proteomes" id="UP000076359"/>
    </source>
</evidence>
<feature type="region of interest" description="Disordered" evidence="1">
    <location>
        <begin position="560"/>
        <end position="635"/>
    </location>
</feature>
<feature type="compositionally biased region" description="Basic and acidic residues" evidence="1">
    <location>
        <begin position="595"/>
        <end position="607"/>
    </location>
</feature>